<reference evidence="1" key="1">
    <citation type="journal article" date="2015" name="Nature">
        <title>Complex archaea that bridge the gap between prokaryotes and eukaryotes.</title>
        <authorList>
            <person name="Spang A."/>
            <person name="Saw J.H."/>
            <person name="Jorgensen S.L."/>
            <person name="Zaremba-Niedzwiedzka K."/>
            <person name="Martijn J."/>
            <person name="Lind A.E."/>
            <person name="van Eijk R."/>
            <person name="Schleper C."/>
            <person name="Guy L."/>
            <person name="Ettema T.J."/>
        </authorList>
    </citation>
    <scope>NUCLEOTIDE SEQUENCE</scope>
</reference>
<dbReference type="AlphaFoldDB" id="A0A0F9HVV6"/>
<sequence>MADNTAIWRATAGNPTEGGASSDNIITFNSEPVITTGSFVFNTEVNYRNATPENPRVAGQINEVQDMGLQGIDVQITGQLRQTSSTTGDLSHLVTWLQEDKTLQSDFPKGRFGLRMNDMPQFNITPAQTFGYVLAQTRIIRDGEYKQKAGVIITLRFSGDPSGLGS</sequence>
<dbReference type="EMBL" id="LAZR01013962">
    <property type="protein sequence ID" value="KKM19541.1"/>
    <property type="molecule type" value="Genomic_DNA"/>
</dbReference>
<name>A0A0F9HVV6_9ZZZZ</name>
<comment type="caution">
    <text evidence="1">The sequence shown here is derived from an EMBL/GenBank/DDBJ whole genome shotgun (WGS) entry which is preliminary data.</text>
</comment>
<protein>
    <submittedName>
        <fullName evidence="1">Uncharacterized protein</fullName>
    </submittedName>
</protein>
<evidence type="ECO:0000313" key="1">
    <source>
        <dbReference type="EMBL" id="KKM19541.1"/>
    </source>
</evidence>
<proteinExistence type="predicted"/>
<organism evidence="1">
    <name type="scientific">marine sediment metagenome</name>
    <dbReference type="NCBI Taxonomy" id="412755"/>
    <lineage>
        <taxon>unclassified sequences</taxon>
        <taxon>metagenomes</taxon>
        <taxon>ecological metagenomes</taxon>
    </lineage>
</organism>
<gene>
    <name evidence="1" type="ORF">LCGC14_1654630</name>
</gene>
<accession>A0A0F9HVV6</accession>